<evidence type="ECO:0000313" key="3">
    <source>
        <dbReference type="EMBL" id="EEN65129.1"/>
    </source>
</evidence>
<sequence>MVGWLNSRVPGFFKAALNDCYCCQESSEPGQCQSSCQKCRPGHFQPKNSSTSCLKCPIGYNSSQTGCKQCYPCPSGTETKDTGMSQCVDCNPGFYKATDNVQLCIPCSAGWYQLGYGSEECTQCPAGNFCPCATCEPKKCKPEQYCPAGSSEPSTCGDINLYYKDPNTQACRPTVLLIALIAGGCAACLALITGAALSVYCKKTRLPKVDKSSAETHRLLGTEEKSEEPVYQGL</sequence>
<accession>C3Y4A3</accession>
<name>C3Y4A3_BRAFL</name>
<dbReference type="AlphaFoldDB" id="C3Y4A3"/>
<organism>
    <name type="scientific">Branchiostoma floridae</name>
    <name type="common">Florida lancelet</name>
    <name type="synonym">Amphioxus</name>
    <dbReference type="NCBI Taxonomy" id="7739"/>
    <lineage>
        <taxon>Eukaryota</taxon>
        <taxon>Metazoa</taxon>
        <taxon>Chordata</taxon>
        <taxon>Cephalochordata</taxon>
        <taxon>Leptocardii</taxon>
        <taxon>Amphioxiformes</taxon>
        <taxon>Branchiostomatidae</taxon>
        <taxon>Branchiostoma</taxon>
    </lineage>
</organism>
<dbReference type="SMART" id="SM01411">
    <property type="entry name" value="Ephrin_rec_like"/>
    <property type="match status" value="2"/>
</dbReference>
<dbReference type="Gene3D" id="2.10.50.10">
    <property type="entry name" value="Tumor Necrosis Factor Receptor, subunit A, domain 2"/>
    <property type="match status" value="1"/>
</dbReference>
<feature type="transmembrane region" description="Helical" evidence="1">
    <location>
        <begin position="175"/>
        <end position="201"/>
    </location>
</feature>
<dbReference type="EMBL" id="GG666484">
    <property type="protein sequence ID" value="EEN65129.1"/>
    <property type="molecule type" value="Genomic_DNA"/>
</dbReference>
<proteinExistence type="predicted"/>
<reference evidence="3" key="1">
    <citation type="journal article" date="2008" name="Nature">
        <title>The amphioxus genome and the evolution of the chordate karyotype.</title>
        <authorList>
            <consortium name="US DOE Joint Genome Institute (JGI-PGF)"/>
            <person name="Putnam N.H."/>
            <person name="Butts T."/>
            <person name="Ferrier D.E.K."/>
            <person name="Furlong R.F."/>
            <person name="Hellsten U."/>
            <person name="Kawashima T."/>
            <person name="Robinson-Rechavi M."/>
            <person name="Shoguchi E."/>
            <person name="Terry A."/>
            <person name="Yu J.-K."/>
            <person name="Benito-Gutierrez E.L."/>
            <person name="Dubchak I."/>
            <person name="Garcia-Fernandez J."/>
            <person name="Gibson-Brown J.J."/>
            <person name="Grigoriev I.V."/>
            <person name="Horton A.C."/>
            <person name="de Jong P.J."/>
            <person name="Jurka J."/>
            <person name="Kapitonov V.V."/>
            <person name="Kohara Y."/>
            <person name="Kuroki Y."/>
            <person name="Lindquist E."/>
            <person name="Lucas S."/>
            <person name="Osoegawa K."/>
            <person name="Pennacchio L.A."/>
            <person name="Salamov A.A."/>
            <person name="Satou Y."/>
            <person name="Sauka-Spengler T."/>
            <person name="Schmutz J."/>
            <person name="Shin-I T."/>
            <person name="Toyoda A."/>
            <person name="Bronner-Fraser M."/>
            <person name="Fujiyama A."/>
            <person name="Holland L.Z."/>
            <person name="Holland P.W.H."/>
            <person name="Satoh N."/>
            <person name="Rokhsar D.S."/>
        </authorList>
    </citation>
    <scope>NUCLEOTIDE SEQUENCE [LARGE SCALE GENOMIC DNA]</scope>
    <source>
        <strain evidence="3">S238N-H82</strain>
        <tissue evidence="3">Testes</tissue>
    </source>
</reference>
<dbReference type="InParanoid" id="C3Y4A3"/>
<dbReference type="PANTHER" id="PTHR46967:SF1">
    <property type="entry name" value="KERATIN-ASSOCIATED PROTEIN 16-1-LIKE"/>
    <property type="match status" value="1"/>
</dbReference>
<keyword evidence="1" id="KW-0472">Membrane</keyword>
<dbReference type="Pfam" id="PF07699">
    <property type="entry name" value="Ephrin_rec_like"/>
    <property type="match status" value="1"/>
</dbReference>
<keyword evidence="1" id="KW-1133">Transmembrane helix</keyword>
<gene>
    <name evidence="3" type="ORF">BRAFLDRAFT_126142</name>
</gene>
<dbReference type="InterPro" id="IPR011641">
    <property type="entry name" value="Tyr-kin_ephrin_A/B_rcpt-like"/>
</dbReference>
<feature type="domain" description="Tyrosine-protein kinase ephrin type A/B receptor-like" evidence="2">
    <location>
        <begin position="101"/>
        <end position="128"/>
    </location>
</feature>
<dbReference type="PANTHER" id="PTHR46967">
    <property type="entry name" value="INSULIN-LIKE GROWTH FACTOR BINDING PROTEIN,N-TERMINAL"/>
    <property type="match status" value="1"/>
</dbReference>
<evidence type="ECO:0000259" key="2">
    <source>
        <dbReference type="Pfam" id="PF07699"/>
    </source>
</evidence>
<dbReference type="eggNOG" id="KOG1217">
    <property type="taxonomic scope" value="Eukaryota"/>
</dbReference>
<keyword evidence="1" id="KW-0812">Transmembrane</keyword>
<evidence type="ECO:0000256" key="1">
    <source>
        <dbReference type="SAM" id="Phobius"/>
    </source>
</evidence>
<protein>
    <recommendedName>
        <fullName evidence="2">Tyrosine-protein kinase ephrin type A/B receptor-like domain-containing protein</fullName>
    </recommendedName>
</protein>